<reference evidence="2" key="2">
    <citation type="submission" date="2013-02" db="EMBL/GenBank/DDBJ databases">
        <title>EmbRS an orphan two-component system to save Rubrivivax gelatinosus from drowning.</title>
        <authorList>
            <person name="Steunou A."/>
            <person name="Liotenberg S."/>
            <person name="Soler M."/>
            <person name="Briandet R."/>
            <person name="Barbe V."/>
            <person name="Astier C."/>
            <person name="Ouchane S."/>
        </authorList>
    </citation>
    <scope>NUCLEOTIDE SEQUENCE</scope>
    <source>
        <strain evidence="2">S1</strain>
    </source>
</reference>
<dbReference type="EMBL" id="FO082879">
    <property type="protein sequence ID" value="CCF78682.1"/>
    <property type="molecule type" value="Genomic_DNA"/>
</dbReference>
<name>L8B9Y8_RUBGE</name>
<feature type="signal peptide" evidence="1">
    <location>
        <begin position="1"/>
        <end position="29"/>
    </location>
</feature>
<keyword evidence="1" id="KW-0732">Signal</keyword>
<feature type="chain" id="PRO_5003987641" evidence="1">
    <location>
        <begin position="30"/>
        <end position="426"/>
    </location>
</feature>
<evidence type="ECO:0000313" key="2">
    <source>
        <dbReference type="EMBL" id="CCF78682.1"/>
    </source>
</evidence>
<accession>L8B9Y8</accession>
<gene>
    <name evidence="2" type="ORF">RGS1_10387</name>
</gene>
<dbReference type="AlphaFoldDB" id="L8B9Y8"/>
<proteinExistence type="predicted"/>
<evidence type="ECO:0000256" key="1">
    <source>
        <dbReference type="SAM" id="SignalP"/>
    </source>
</evidence>
<sequence length="426" mass="46441">MRSLLGGPARAPALLAGALLAFACTGAWSQEDLDALQLESAAVEQEAAPQGKLFAEVAAGSARRRGTAGDTGTSRLSLDAAHNAAWSPTVRTTLSARLDAVHPSDGRFSGAVFSLREGYVSWQDERATLLLDVGRINLRNGPGYGYNPTDFLRDRAVRIFTTVNPSTIRENRLGTFMLRGQRVWDSGSLALSYAPHLADKAGDEELNLDPGATNDRHRWLATLGTRWSDRVSSQLSLYGEDGSSPRWGASATALLTQSLVAHGEWSSGRERDLLSRSLGTGGEEHVRQRGVLGLTYTTSTKLSVTGELHYNGFALDDDARRATAALDPMAIGAYFLGAQERQDNAARKALFVHATQQDLFVKNLELTVLAKFNRTDDSRMAWMDLRYRMRKMDVALQIQRNSGDAGSEFGTLPTRYAAELLAVLYF</sequence>
<dbReference type="PROSITE" id="PS51257">
    <property type="entry name" value="PROKAR_LIPOPROTEIN"/>
    <property type="match status" value="1"/>
</dbReference>
<reference evidence="2" key="1">
    <citation type="submission" date="2012-02" db="EMBL/GenBank/DDBJ databases">
        <authorList>
            <person name="Genoscope - CEA"/>
        </authorList>
    </citation>
    <scope>NUCLEOTIDE SEQUENCE</scope>
    <source>
        <strain evidence="2">S1</strain>
    </source>
</reference>
<protein>
    <submittedName>
        <fullName evidence="2">Uncharacterized protein</fullName>
    </submittedName>
</protein>
<organism evidence="2">
    <name type="scientific">Rubrivivax gelatinosus S1</name>
    <dbReference type="NCBI Taxonomy" id="1138313"/>
    <lineage>
        <taxon>Bacteria</taxon>
        <taxon>Pseudomonadati</taxon>
        <taxon>Pseudomonadota</taxon>
        <taxon>Betaproteobacteria</taxon>
        <taxon>Burkholderiales</taxon>
        <taxon>Sphaerotilaceae</taxon>
        <taxon>Rubrivivax</taxon>
    </lineage>
</organism>